<dbReference type="PANTHER" id="PTHR43601">
    <property type="entry name" value="THIOREDOXIN, MITOCHONDRIAL"/>
    <property type="match status" value="1"/>
</dbReference>
<protein>
    <submittedName>
        <fullName evidence="3">Thioredoxin</fullName>
    </submittedName>
</protein>
<dbReference type="STRING" id="1331196.A0A1B9IR46"/>
<dbReference type="Gene3D" id="3.40.30.10">
    <property type="entry name" value="Glutaredoxin"/>
    <property type="match status" value="1"/>
</dbReference>
<dbReference type="CDD" id="cd02947">
    <property type="entry name" value="TRX_family"/>
    <property type="match status" value="1"/>
</dbReference>
<feature type="domain" description="Thioredoxin" evidence="2">
    <location>
        <begin position="2"/>
        <end position="142"/>
    </location>
</feature>
<reference evidence="3 4" key="1">
    <citation type="submission" date="2013-07" db="EMBL/GenBank/DDBJ databases">
        <title>The Genome Sequence of Kwoniella mangroviensis CBS10435.</title>
        <authorList>
            <consortium name="The Broad Institute Genome Sequencing Platform"/>
            <person name="Cuomo C."/>
            <person name="Litvintseva A."/>
            <person name="Chen Y."/>
            <person name="Heitman J."/>
            <person name="Sun S."/>
            <person name="Springer D."/>
            <person name="Dromer F."/>
            <person name="Young S.K."/>
            <person name="Zeng Q."/>
            <person name="Gargeya S."/>
            <person name="Fitzgerald M."/>
            <person name="Abouelleil A."/>
            <person name="Alvarado L."/>
            <person name="Berlin A.M."/>
            <person name="Chapman S.B."/>
            <person name="Dewar J."/>
            <person name="Goldberg J."/>
            <person name="Griggs A."/>
            <person name="Gujja S."/>
            <person name="Hansen M."/>
            <person name="Howarth C."/>
            <person name="Imamovic A."/>
            <person name="Larimer J."/>
            <person name="McCowan C."/>
            <person name="Murphy C."/>
            <person name="Pearson M."/>
            <person name="Priest M."/>
            <person name="Roberts A."/>
            <person name="Saif S."/>
            <person name="Shea T."/>
            <person name="Sykes S."/>
            <person name="Wortman J."/>
            <person name="Nusbaum C."/>
            <person name="Birren B."/>
        </authorList>
    </citation>
    <scope>NUCLEOTIDE SEQUENCE [LARGE SCALE GENOMIC DNA]</scope>
    <source>
        <strain evidence="3 4">CBS 10435</strain>
    </source>
</reference>
<evidence type="ECO:0000256" key="1">
    <source>
        <dbReference type="ARBA" id="ARBA00008987"/>
    </source>
</evidence>
<evidence type="ECO:0000313" key="4">
    <source>
        <dbReference type="Proteomes" id="UP000092583"/>
    </source>
</evidence>
<dbReference type="Proteomes" id="UP000092583">
    <property type="component" value="Unassembled WGS sequence"/>
</dbReference>
<dbReference type="GO" id="GO:0005739">
    <property type="term" value="C:mitochondrion"/>
    <property type="evidence" value="ECO:0007669"/>
    <property type="project" value="TreeGrafter"/>
</dbReference>
<proteinExistence type="inferred from homology"/>
<dbReference type="GO" id="GO:0045454">
    <property type="term" value="P:cell redox homeostasis"/>
    <property type="evidence" value="ECO:0007669"/>
    <property type="project" value="TreeGrafter"/>
</dbReference>
<comment type="similarity">
    <text evidence="1">Belongs to the thioredoxin family.</text>
</comment>
<evidence type="ECO:0000259" key="2">
    <source>
        <dbReference type="PROSITE" id="PS51352"/>
    </source>
</evidence>
<gene>
    <name evidence="3" type="ORF">L486_04028</name>
</gene>
<dbReference type="PANTHER" id="PTHR43601:SF3">
    <property type="entry name" value="THIOREDOXIN, MITOCHONDRIAL"/>
    <property type="match status" value="1"/>
</dbReference>
<dbReference type="OrthoDB" id="2121326at2759"/>
<dbReference type="SUPFAM" id="SSF52833">
    <property type="entry name" value="Thioredoxin-like"/>
    <property type="match status" value="1"/>
</dbReference>
<keyword evidence="4" id="KW-1185">Reference proteome</keyword>
<name>A0A1B9IR46_9TREE</name>
<dbReference type="PRINTS" id="PR00421">
    <property type="entry name" value="THIOREDOXIN"/>
</dbReference>
<organism evidence="3 4">
    <name type="scientific">Kwoniella mangroviensis CBS 10435</name>
    <dbReference type="NCBI Taxonomy" id="1331196"/>
    <lineage>
        <taxon>Eukaryota</taxon>
        <taxon>Fungi</taxon>
        <taxon>Dikarya</taxon>
        <taxon>Basidiomycota</taxon>
        <taxon>Agaricomycotina</taxon>
        <taxon>Tremellomycetes</taxon>
        <taxon>Tremellales</taxon>
        <taxon>Cryptococcaceae</taxon>
        <taxon>Kwoniella</taxon>
    </lineage>
</organism>
<dbReference type="Pfam" id="PF00085">
    <property type="entry name" value="Thioredoxin"/>
    <property type="match status" value="1"/>
</dbReference>
<dbReference type="EMBL" id="KI669462">
    <property type="protein sequence ID" value="OCF58001.1"/>
    <property type="molecule type" value="Genomic_DNA"/>
</dbReference>
<accession>A0A1B9IR46</accession>
<evidence type="ECO:0000313" key="3">
    <source>
        <dbReference type="EMBL" id="OCF58001.1"/>
    </source>
</evidence>
<sequence length="142" mass="15696">MTALYQALRSARPSATAGPSFRPVLARSFHATRIARDHFLDADEEAFNKRALDEGSTKPVLVDFYAEWCQPCRVLTPLLKSHTGPESSFDLMTVNVDDYPELAAKFKVSALPTVVAFKNGAVKNKFVGFRGDADIKKFLGML</sequence>
<dbReference type="InterPro" id="IPR036249">
    <property type="entry name" value="Thioredoxin-like_sf"/>
</dbReference>
<dbReference type="InterPro" id="IPR013766">
    <property type="entry name" value="Thioredoxin_domain"/>
</dbReference>
<reference evidence="4" key="2">
    <citation type="submission" date="2013-12" db="EMBL/GenBank/DDBJ databases">
        <title>Evolution of pathogenesis and genome organization in the Tremellales.</title>
        <authorList>
            <person name="Cuomo C."/>
            <person name="Litvintseva A."/>
            <person name="Heitman J."/>
            <person name="Chen Y."/>
            <person name="Sun S."/>
            <person name="Springer D."/>
            <person name="Dromer F."/>
            <person name="Young S."/>
            <person name="Zeng Q."/>
            <person name="Chapman S."/>
            <person name="Gujja S."/>
            <person name="Saif S."/>
            <person name="Birren B."/>
        </authorList>
    </citation>
    <scope>NUCLEOTIDE SEQUENCE [LARGE SCALE GENOMIC DNA]</scope>
    <source>
        <strain evidence="4">CBS 10435</strain>
    </source>
</reference>
<dbReference type="AlphaFoldDB" id="A0A1B9IR46"/>
<dbReference type="PROSITE" id="PS51352">
    <property type="entry name" value="THIOREDOXIN_2"/>
    <property type="match status" value="1"/>
</dbReference>